<reference evidence="1" key="1">
    <citation type="journal article" date="2022" name="Front. Genet.">
        <title>Chromosome-Scale Assembly of the Dendrobium nobile Genome Provides Insights Into the Molecular Mechanism of the Biosynthesis of the Medicinal Active Ingredient of Dendrobium.</title>
        <authorList>
            <person name="Xu Q."/>
            <person name="Niu S.-C."/>
            <person name="Li K.-L."/>
            <person name="Zheng P.-J."/>
            <person name="Zhang X.-J."/>
            <person name="Jia Y."/>
            <person name="Liu Y."/>
            <person name="Niu Y.-X."/>
            <person name="Yu L.-H."/>
            <person name="Chen D.-F."/>
            <person name="Zhang G.-Q."/>
        </authorList>
    </citation>
    <scope>NUCLEOTIDE SEQUENCE</scope>
    <source>
        <tissue evidence="1">Leaf</tissue>
    </source>
</reference>
<evidence type="ECO:0000313" key="1">
    <source>
        <dbReference type="EMBL" id="KAI0527434.1"/>
    </source>
</evidence>
<dbReference type="Proteomes" id="UP000829196">
    <property type="component" value="Unassembled WGS sequence"/>
</dbReference>
<sequence>MEMLQDKFGVFYQMTHTDSFDQRVFIKHLNFLMMSELSVLGSLDSSHRATIFNYKHVIFG</sequence>
<evidence type="ECO:0000313" key="2">
    <source>
        <dbReference type="Proteomes" id="UP000829196"/>
    </source>
</evidence>
<comment type="caution">
    <text evidence="1">The sequence shown here is derived from an EMBL/GenBank/DDBJ whole genome shotgun (WGS) entry which is preliminary data.</text>
</comment>
<protein>
    <submittedName>
        <fullName evidence="1">Uncharacterized protein</fullName>
    </submittedName>
</protein>
<dbReference type="EMBL" id="JAGYWB010000003">
    <property type="protein sequence ID" value="KAI0527434.1"/>
    <property type="molecule type" value="Genomic_DNA"/>
</dbReference>
<gene>
    <name evidence="1" type="ORF">KFK09_003035</name>
</gene>
<proteinExistence type="predicted"/>
<dbReference type="AlphaFoldDB" id="A0A8T3C3B2"/>
<keyword evidence="2" id="KW-1185">Reference proteome</keyword>
<organism evidence="1 2">
    <name type="scientific">Dendrobium nobile</name>
    <name type="common">Orchid</name>
    <dbReference type="NCBI Taxonomy" id="94219"/>
    <lineage>
        <taxon>Eukaryota</taxon>
        <taxon>Viridiplantae</taxon>
        <taxon>Streptophyta</taxon>
        <taxon>Embryophyta</taxon>
        <taxon>Tracheophyta</taxon>
        <taxon>Spermatophyta</taxon>
        <taxon>Magnoliopsida</taxon>
        <taxon>Liliopsida</taxon>
        <taxon>Asparagales</taxon>
        <taxon>Orchidaceae</taxon>
        <taxon>Epidendroideae</taxon>
        <taxon>Malaxideae</taxon>
        <taxon>Dendrobiinae</taxon>
        <taxon>Dendrobium</taxon>
    </lineage>
</organism>
<accession>A0A8T3C3B2</accession>
<name>A0A8T3C3B2_DENNO</name>